<feature type="topological domain" description="Cytoplasmic" evidence="9">
    <location>
        <begin position="188"/>
        <end position="227"/>
    </location>
</feature>
<dbReference type="HAMAP" id="MF_03113">
    <property type="entry name" value="Get1"/>
    <property type="match status" value="1"/>
</dbReference>
<dbReference type="GO" id="GO:0071816">
    <property type="term" value="P:tail-anchored membrane protein insertion into ER membrane"/>
    <property type="evidence" value="ECO:0007669"/>
    <property type="project" value="EnsemblFungi"/>
</dbReference>
<dbReference type="InterPro" id="IPR028945">
    <property type="entry name" value="Get1"/>
</dbReference>
<keyword evidence="7" id="KW-0175">Coiled coil</keyword>
<evidence type="ECO:0000256" key="6">
    <source>
        <dbReference type="ARBA" id="ARBA00022989"/>
    </source>
</evidence>
<feature type="transmembrane region" description="Helical" evidence="10">
    <location>
        <begin position="104"/>
        <end position="121"/>
    </location>
</feature>
<evidence type="ECO:0000256" key="7">
    <source>
        <dbReference type="ARBA" id="ARBA00023054"/>
    </source>
</evidence>
<dbReference type="InterPro" id="IPR027538">
    <property type="entry name" value="Get1_fungi"/>
</dbReference>
<name>I2H1G3_HENB6</name>
<dbReference type="Gene3D" id="1.10.287.660">
    <property type="entry name" value="Helix hairpin bin"/>
    <property type="match status" value="1"/>
</dbReference>
<keyword evidence="6 9" id="KW-1133">Transmembrane helix</keyword>
<feature type="transmembrane region" description="Helical" evidence="10">
    <location>
        <begin position="166"/>
        <end position="184"/>
    </location>
</feature>
<evidence type="ECO:0000256" key="2">
    <source>
        <dbReference type="ARBA" id="ARBA00022448"/>
    </source>
</evidence>
<evidence type="ECO:0000256" key="4">
    <source>
        <dbReference type="ARBA" id="ARBA00022824"/>
    </source>
</evidence>
<keyword evidence="2 9" id="KW-0813">Transport</keyword>
<comment type="subcellular location">
    <subcellularLocation>
        <location evidence="9">Endoplasmic reticulum membrane</location>
        <topology evidence="9">Multi-pass membrane protein</topology>
    </subcellularLocation>
    <subcellularLocation>
        <location evidence="9">Golgi apparatus membrane</location>
        <topology evidence="9">Multi-pass membrane protein</topology>
    </subcellularLocation>
</comment>
<accession>I2H1G3</accession>
<keyword evidence="8 9" id="KW-0472">Membrane</keyword>
<dbReference type="RefSeq" id="XP_004179734.1">
    <property type="nucleotide sequence ID" value="XM_004179686.1"/>
</dbReference>
<comment type="similarity">
    <text evidence="1 9">Belongs to the WRB/GET1 family.</text>
</comment>
<dbReference type="GO" id="GO:0008320">
    <property type="term" value="F:protein transmembrane transporter activity"/>
    <property type="evidence" value="ECO:0007669"/>
    <property type="project" value="EnsemblFungi"/>
</dbReference>
<dbReference type="GO" id="GO:0005789">
    <property type="term" value="C:endoplasmic reticulum membrane"/>
    <property type="evidence" value="ECO:0007669"/>
    <property type="project" value="UniProtKB-SubCell"/>
</dbReference>
<reference evidence="11 12" key="1">
    <citation type="journal article" date="2011" name="Proc. Natl. Acad. Sci. U.S.A.">
        <title>Evolutionary erosion of yeast sex chromosomes by mating-type switching accidents.</title>
        <authorList>
            <person name="Gordon J.L."/>
            <person name="Armisen D."/>
            <person name="Proux-Wera E."/>
            <person name="Oheigeartaigh S.S."/>
            <person name="Byrne K.P."/>
            <person name="Wolfe K.H."/>
        </authorList>
    </citation>
    <scope>NUCLEOTIDE SEQUENCE [LARGE SCALE GENOMIC DNA]</scope>
    <source>
        <strain evidence="12">ATCC 34711 / CBS 6284 / DSM 70876 / NBRC 10599 / NRRL Y-10934 / UCD 77-7</strain>
    </source>
</reference>
<keyword evidence="9" id="KW-0333">Golgi apparatus</keyword>
<dbReference type="Proteomes" id="UP000002866">
    <property type="component" value="Chromosome 3"/>
</dbReference>
<comment type="caution">
    <text evidence="9">Lacks conserved residue(s) required for the propagation of feature annotation.</text>
</comment>
<comment type="function">
    <text evidence="9">Required for the post-translational delivery of tail-anchored (TA) proteins to the endoplasmic reticulum. Together with GET2, acts as a membrane receptor for soluble GET3, which recognizes and selectively binds the transmembrane domain of TA proteins in the cytosol. The GET complex cooperates with the HDEL receptor ERD2 to mediate the ATP-dependent retrieval of resident ER proteins that contain a C-terminal H-D-E-L retention signal from the Golgi to the ER.</text>
</comment>
<dbReference type="PANTHER" id="PTHR42650:SF1">
    <property type="entry name" value="GUIDED ENTRY OF TAIL-ANCHORED PROTEINS FACTOR 1"/>
    <property type="match status" value="1"/>
</dbReference>
<dbReference type="HOGENOM" id="CLU_089418_2_1_1"/>
<dbReference type="GO" id="GO:0000423">
    <property type="term" value="P:mitophagy"/>
    <property type="evidence" value="ECO:0007669"/>
    <property type="project" value="EnsemblFungi"/>
</dbReference>
<evidence type="ECO:0000256" key="8">
    <source>
        <dbReference type="ARBA" id="ARBA00023136"/>
    </source>
</evidence>
<evidence type="ECO:0000256" key="1">
    <source>
        <dbReference type="ARBA" id="ARBA00010799"/>
    </source>
</evidence>
<evidence type="ECO:0000256" key="10">
    <source>
        <dbReference type="SAM" id="Phobius"/>
    </source>
</evidence>
<keyword evidence="3 9" id="KW-0812">Transmembrane</keyword>
<dbReference type="GO" id="GO:0043495">
    <property type="term" value="F:protein-membrane adaptor activity"/>
    <property type="evidence" value="ECO:0007669"/>
    <property type="project" value="EnsemblFungi"/>
</dbReference>
<proteinExistence type="inferred from homology"/>
<feature type="transmembrane region" description="Helical" evidence="10">
    <location>
        <begin position="6"/>
        <end position="22"/>
    </location>
</feature>
<dbReference type="FunCoup" id="I2H1G3">
    <property type="interactions" value="48"/>
</dbReference>
<dbReference type="GeneID" id="14495195"/>
<dbReference type="STRING" id="1071380.I2H1G3"/>
<dbReference type="OrthoDB" id="69461at2759"/>
<dbReference type="GO" id="GO:0032977">
    <property type="term" value="F:membrane insertase activity"/>
    <property type="evidence" value="ECO:0007669"/>
    <property type="project" value="EnsemblFungi"/>
</dbReference>
<dbReference type="AlphaFoldDB" id="I2H1G3"/>
<evidence type="ECO:0000256" key="9">
    <source>
        <dbReference type="HAMAP-Rule" id="MF_03113"/>
    </source>
</evidence>
<organism evidence="11 12">
    <name type="scientific">Henningerozyma blattae (strain ATCC 34711 / CBS 6284 / DSM 70876 / NBRC 10599 / NRRL Y-10934 / UCD 77-7)</name>
    <name type="common">Yeast</name>
    <name type="synonym">Tetrapisispora blattae</name>
    <dbReference type="NCBI Taxonomy" id="1071380"/>
    <lineage>
        <taxon>Eukaryota</taxon>
        <taxon>Fungi</taxon>
        <taxon>Dikarya</taxon>
        <taxon>Ascomycota</taxon>
        <taxon>Saccharomycotina</taxon>
        <taxon>Saccharomycetes</taxon>
        <taxon>Saccharomycetales</taxon>
        <taxon>Saccharomycetaceae</taxon>
        <taxon>Henningerozyma</taxon>
    </lineage>
</organism>
<keyword evidence="5 9" id="KW-0931">ER-Golgi transport</keyword>
<comment type="subunit">
    <text evidence="9">Component of the Golgi to ER traffic (GET) complex, which is composed of GET1, GET2 and GET3. Within the complex, GET1 and GET2 form a heterotetramer which is stabilized by phosphatidylinositol binding and which binds to the GET3 homodimer.</text>
</comment>
<dbReference type="GO" id="GO:0097051">
    <property type="term" value="P:establishment of protein localization to endoplasmic reticulum membrane"/>
    <property type="evidence" value="ECO:0007669"/>
    <property type="project" value="EnsemblFungi"/>
</dbReference>
<gene>
    <name evidence="11" type="primary">TBLA0C04150</name>
    <name evidence="9" type="synonym">GET1</name>
    <name evidence="11" type="ORF">TBLA_0C04150</name>
</gene>
<dbReference type="GO" id="GO:0043529">
    <property type="term" value="C:GET complex"/>
    <property type="evidence" value="ECO:0007669"/>
    <property type="project" value="UniProtKB-UniRule"/>
</dbReference>
<dbReference type="Pfam" id="PF04420">
    <property type="entry name" value="CHD5"/>
    <property type="match status" value="1"/>
</dbReference>
<evidence type="ECO:0000256" key="5">
    <source>
        <dbReference type="ARBA" id="ARBA00022892"/>
    </source>
</evidence>
<protein>
    <recommendedName>
        <fullName evidence="9">Golgi to ER traffic protein 1</fullName>
    </recommendedName>
    <alternativeName>
        <fullName evidence="9">Guided entry of tail-anchored proteins 1</fullName>
    </alternativeName>
</protein>
<dbReference type="EMBL" id="HE806318">
    <property type="protein sequence ID" value="CCH60215.1"/>
    <property type="molecule type" value="Genomic_DNA"/>
</dbReference>
<dbReference type="InParanoid" id="I2H1G3"/>
<dbReference type="OMA" id="AQDNYAR"/>
<dbReference type="GO" id="GO:0000139">
    <property type="term" value="C:Golgi membrane"/>
    <property type="evidence" value="ECO:0007669"/>
    <property type="project" value="UniProtKB-SubCell"/>
</dbReference>
<dbReference type="KEGG" id="tbl:TBLA_0C04150"/>
<dbReference type="InterPro" id="IPR029012">
    <property type="entry name" value="Helix_hairpin_bin_sf"/>
</dbReference>
<keyword evidence="4 9" id="KW-0256">Endoplasmic reticulum</keyword>
<dbReference type="GO" id="GO:0006890">
    <property type="term" value="P:retrograde vesicle-mediated transport, Golgi to endoplasmic reticulum"/>
    <property type="evidence" value="ECO:0007669"/>
    <property type="project" value="EnsemblFungi"/>
</dbReference>
<dbReference type="PANTHER" id="PTHR42650">
    <property type="entry name" value="TAIL-ANCHORED PROTEIN INSERTION RECEPTOR WRB"/>
    <property type="match status" value="1"/>
</dbReference>
<evidence type="ECO:0000313" key="12">
    <source>
        <dbReference type="Proteomes" id="UP000002866"/>
    </source>
</evidence>
<sequence length="227" mass="26085">MEYPVVIAIVFLFITNFLNWTSQYHASIRAKLFSSNTKLTSEYKSKLAKRHEYVLENNSISAQDNYAKWTKNNRAISKLDIELKKLKELISQNDSVNLKLFKRLRLVALTVPFMAIKLYYGKKIVYRLPFDNLFPQIMTLMVSKGFASLALLPLNYYKSGGKLESISGLPICLGIYVWALTSVLKNLEFLVKFIFFTEPVIKPNPLRPTTTTESKDLKIEQDLVGLD</sequence>
<feature type="transmembrane region" description="Helical" evidence="10">
    <location>
        <begin position="133"/>
        <end position="154"/>
    </location>
</feature>
<evidence type="ECO:0000256" key="3">
    <source>
        <dbReference type="ARBA" id="ARBA00022692"/>
    </source>
</evidence>
<evidence type="ECO:0000313" key="11">
    <source>
        <dbReference type="EMBL" id="CCH60215.1"/>
    </source>
</evidence>
<keyword evidence="12" id="KW-1185">Reference proteome</keyword>
<feature type="topological domain" description="Lumenal" evidence="9">
    <location>
        <position position="1"/>
    </location>
</feature>
<dbReference type="eggNOG" id="KOG4253">
    <property type="taxonomic scope" value="Eukaryota"/>
</dbReference>